<evidence type="ECO:0000256" key="4">
    <source>
        <dbReference type="ARBA" id="ARBA00022989"/>
    </source>
</evidence>
<dbReference type="OrthoDB" id="1123412at2"/>
<evidence type="ECO:0000256" key="1">
    <source>
        <dbReference type="ARBA" id="ARBA00004651"/>
    </source>
</evidence>
<feature type="transmembrane region" description="Helical" evidence="6">
    <location>
        <begin position="42"/>
        <end position="62"/>
    </location>
</feature>
<dbReference type="RefSeq" id="WP_057481521.1">
    <property type="nucleotide sequence ID" value="NZ_BMWR01000003.1"/>
</dbReference>
<organism evidence="8 9">
    <name type="scientific">Salegentibacter mishustinae</name>
    <dbReference type="NCBI Taxonomy" id="270918"/>
    <lineage>
        <taxon>Bacteria</taxon>
        <taxon>Pseudomonadati</taxon>
        <taxon>Bacteroidota</taxon>
        <taxon>Flavobacteriia</taxon>
        <taxon>Flavobacteriales</taxon>
        <taxon>Flavobacteriaceae</taxon>
        <taxon>Salegentibacter</taxon>
    </lineage>
</organism>
<feature type="transmembrane region" description="Helical" evidence="6">
    <location>
        <begin position="12"/>
        <end position="30"/>
    </location>
</feature>
<gene>
    <name evidence="8" type="ORF">APR42_03725</name>
</gene>
<keyword evidence="2" id="KW-1003">Cell membrane</keyword>
<evidence type="ECO:0000313" key="8">
    <source>
        <dbReference type="EMBL" id="KRG29047.1"/>
    </source>
</evidence>
<comment type="subcellular location">
    <subcellularLocation>
        <location evidence="1">Cell membrane</location>
        <topology evidence="1">Multi-pass membrane protein</topology>
    </subcellularLocation>
</comment>
<keyword evidence="4 6" id="KW-1133">Transmembrane helix</keyword>
<dbReference type="InterPro" id="IPR027379">
    <property type="entry name" value="CLS_N"/>
</dbReference>
<dbReference type="Pfam" id="PF13396">
    <property type="entry name" value="PLDc_N"/>
    <property type="match status" value="1"/>
</dbReference>
<evidence type="ECO:0000256" key="3">
    <source>
        <dbReference type="ARBA" id="ARBA00022692"/>
    </source>
</evidence>
<dbReference type="STRING" id="270918.APR42_03725"/>
<dbReference type="Proteomes" id="UP000051643">
    <property type="component" value="Unassembled WGS sequence"/>
</dbReference>
<dbReference type="AlphaFoldDB" id="A0A0Q9ZJP1"/>
<sequence length="68" mass="7906">MEITAIESSIVVWQTIILLHTVLFLISLVDILRNKFEKNNKLIWFVSIIIVPLLGPILYFLIGRKQKV</sequence>
<dbReference type="GO" id="GO:0005886">
    <property type="term" value="C:plasma membrane"/>
    <property type="evidence" value="ECO:0007669"/>
    <property type="project" value="UniProtKB-SubCell"/>
</dbReference>
<dbReference type="EMBL" id="LKTP01000012">
    <property type="protein sequence ID" value="KRG29047.1"/>
    <property type="molecule type" value="Genomic_DNA"/>
</dbReference>
<comment type="caution">
    <text evidence="8">The sequence shown here is derived from an EMBL/GenBank/DDBJ whole genome shotgun (WGS) entry which is preliminary data.</text>
</comment>
<evidence type="ECO:0000259" key="7">
    <source>
        <dbReference type="Pfam" id="PF13396"/>
    </source>
</evidence>
<keyword evidence="3 6" id="KW-0812">Transmembrane</keyword>
<evidence type="ECO:0000313" key="9">
    <source>
        <dbReference type="Proteomes" id="UP000051643"/>
    </source>
</evidence>
<keyword evidence="5 6" id="KW-0472">Membrane</keyword>
<evidence type="ECO:0000256" key="6">
    <source>
        <dbReference type="SAM" id="Phobius"/>
    </source>
</evidence>
<feature type="domain" description="Cardiolipin synthase N-terminal" evidence="7">
    <location>
        <begin position="22"/>
        <end position="64"/>
    </location>
</feature>
<keyword evidence="9" id="KW-1185">Reference proteome</keyword>
<accession>A0A0Q9ZJP1</accession>
<protein>
    <recommendedName>
        <fullName evidence="7">Cardiolipin synthase N-terminal domain-containing protein</fullName>
    </recommendedName>
</protein>
<evidence type="ECO:0000256" key="2">
    <source>
        <dbReference type="ARBA" id="ARBA00022475"/>
    </source>
</evidence>
<name>A0A0Q9ZJP1_9FLAO</name>
<proteinExistence type="predicted"/>
<evidence type="ECO:0000256" key="5">
    <source>
        <dbReference type="ARBA" id="ARBA00023136"/>
    </source>
</evidence>
<reference evidence="8" key="1">
    <citation type="submission" date="2015-10" db="EMBL/GenBank/DDBJ databases">
        <title>Draft genome sequence of Salegentibacter mishustinae KCTC 12263.</title>
        <authorList>
            <person name="Lin W."/>
            <person name="Zheng Q."/>
        </authorList>
    </citation>
    <scope>NUCLEOTIDE SEQUENCE [LARGE SCALE GENOMIC DNA]</scope>
    <source>
        <strain evidence="8">KCTC 12263</strain>
    </source>
</reference>